<dbReference type="GeneID" id="93267759"/>
<dbReference type="InterPro" id="IPR023388">
    <property type="entry name" value="Bacteriocin_IIa_dom_sf"/>
</dbReference>
<name>A0ABD7Z9S6_LACZE</name>
<evidence type="ECO:0000256" key="3">
    <source>
        <dbReference type="ARBA" id="ARBA00022525"/>
    </source>
</evidence>
<sequence length="69" mass="7354">MFKETIVPLSNAEISKITGGGGGKYYGNGVYCTKKKCYVNWGEAINSIGNNMAANWFTGGQAGWNSGIK</sequence>
<evidence type="ECO:0000256" key="6">
    <source>
        <dbReference type="ARBA" id="ARBA00023048"/>
    </source>
</evidence>
<dbReference type="InterPro" id="IPR023384">
    <property type="entry name" value="Bacteriocin_IIa_CS"/>
</dbReference>
<reference evidence="8 9" key="1">
    <citation type="submission" date="2023-08" db="EMBL/GenBank/DDBJ databases">
        <authorList>
            <person name="Buchebner-Jance M."/>
        </authorList>
    </citation>
    <scope>NUCLEOTIDE SEQUENCE [LARGE SCALE GENOMIC DNA]</scope>
    <source>
        <strain evidence="8 9">NCIMB 15475</strain>
    </source>
</reference>
<dbReference type="Pfam" id="PF01721">
    <property type="entry name" value="Bacteriocin_II"/>
    <property type="match status" value="1"/>
</dbReference>
<dbReference type="Proteomes" id="UP001229832">
    <property type="component" value="Chromosome"/>
</dbReference>
<evidence type="ECO:0000313" key="8">
    <source>
        <dbReference type="EMBL" id="WLV83651.1"/>
    </source>
</evidence>
<dbReference type="AlphaFoldDB" id="A0ABD7Z9S6"/>
<comment type="similarity">
    <text evidence="2">Belongs to the bacteriocin class IIA/YGNGV family.</text>
</comment>
<keyword evidence="6" id="KW-0078">Bacteriocin</keyword>
<keyword evidence="3" id="KW-0964">Secreted</keyword>
<evidence type="ECO:0000256" key="1">
    <source>
        <dbReference type="ARBA" id="ARBA00004613"/>
    </source>
</evidence>
<protein>
    <submittedName>
        <fullName evidence="8">Leucocin A/sakacin P family class II bacteriocin</fullName>
    </submittedName>
</protein>
<keyword evidence="9" id="KW-1185">Reference proteome</keyword>
<keyword evidence="5" id="KW-0044">Antibiotic</keyword>
<evidence type="ECO:0000256" key="5">
    <source>
        <dbReference type="ARBA" id="ARBA00023022"/>
    </source>
</evidence>
<keyword evidence="4" id="KW-0929">Antimicrobial</keyword>
<dbReference type="GO" id="GO:0005576">
    <property type="term" value="C:extracellular region"/>
    <property type="evidence" value="ECO:0007669"/>
    <property type="project" value="UniProtKB-SubCell"/>
</dbReference>
<evidence type="ECO:0000313" key="9">
    <source>
        <dbReference type="Proteomes" id="UP001229832"/>
    </source>
</evidence>
<dbReference type="PROSITE" id="PS60030">
    <property type="entry name" value="BACTERIOCIN_IIA"/>
    <property type="match status" value="1"/>
</dbReference>
<evidence type="ECO:0000256" key="2">
    <source>
        <dbReference type="ARBA" id="ARBA00007999"/>
    </source>
</evidence>
<dbReference type="GO" id="GO:0031640">
    <property type="term" value="P:killing of cells of another organism"/>
    <property type="evidence" value="ECO:0007669"/>
    <property type="project" value="UniProtKB-KW"/>
</dbReference>
<proteinExistence type="inferred from homology"/>
<keyword evidence="7" id="KW-1015">Disulfide bond</keyword>
<gene>
    <name evidence="8" type="ORF">LACZS2_000031</name>
</gene>
<evidence type="ECO:0000256" key="4">
    <source>
        <dbReference type="ARBA" id="ARBA00022529"/>
    </source>
</evidence>
<accession>A0ABD7Z9S6</accession>
<dbReference type="GO" id="GO:0042742">
    <property type="term" value="P:defense response to bacterium"/>
    <property type="evidence" value="ECO:0007669"/>
    <property type="project" value="UniProtKB-KW"/>
</dbReference>
<comment type="subcellular location">
    <subcellularLocation>
        <location evidence="1">Secreted</location>
    </subcellularLocation>
</comment>
<dbReference type="Gene3D" id="1.20.5.130">
    <property type="match status" value="1"/>
</dbReference>
<organism evidence="8 9">
    <name type="scientific">Lacticaseibacillus zeae subsp. silagei</name>
    <dbReference type="NCBI Taxonomy" id="3068307"/>
    <lineage>
        <taxon>Bacteria</taxon>
        <taxon>Bacillati</taxon>
        <taxon>Bacillota</taxon>
        <taxon>Bacilli</taxon>
        <taxon>Lactobacillales</taxon>
        <taxon>Lactobacillaceae</taxon>
        <taxon>Lacticaseibacillus</taxon>
    </lineage>
</organism>
<dbReference type="EMBL" id="CP132485">
    <property type="protein sequence ID" value="WLV83651.1"/>
    <property type="molecule type" value="Genomic_DNA"/>
</dbReference>
<evidence type="ECO:0000256" key="7">
    <source>
        <dbReference type="ARBA" id="ARBA00023157"/>
    </source>
</evidence>
<dbReference type="RefSeq" id="WP_070651009.1">
    <property type="nucleotide sequence ID" value="NZ_CP132484.1"/>
</dbReference>
<dbReference type="InterPro" id="IPR002633">
    <property type="entry name" value="Bacteriocin_IIa"/>
</dbReference>